<protein>
    <submittedName>
        <fullName evidence="3">C2H2-type domain-containing protein</fullName>
    </submittedName>
</protein>
<feature type="compositionally biased region" description="Basic residues" evidence="1">
    <location>
        <begin position="362"/>
        <end position="372"/>
    </location>
</feature>
<proteinExistence type="predicted"/>
<dbReference type="Proteomes" id="UP000038045">
    <property type="component" value="Unplaced"/>
</dbReference>
<sequence length="480" mass="55897">MDEEKEVKIVKAEKLKKLNDLHCKNILDLIGIVKKASPYRKCVICDKAFYSMQQISCIYKHCLMHDELKDAIYKNIPGSLYNEFVRYTKNIKKIESTRGQSKDLIDRSEQEQLFHKQYKTNKIMEPEEIAKTMIRGKLHSNSNSSVYDNKSVNFLNFYDNISFHTEEFVSTSIKVNNVSLKDVVIKQEYIEEEYETSNTNKDNTPYSISSTAGSVHETSIGDNSNNDTVSETSPGASTINDSRLYLTPRESPSRDDPEQRSISVKYFERTSKYGLTEFIGNSQYKCASCSLIYPPNIHLVDIYIHASKHTELKFKLKNNIKLSLYRLVCKKVDKFEQKDLSEDVCKSICSKNNDDLSEMGKQPRRSRKRQRHSEHEPNLEVIRKLRQKPIETDKINLTVVNDGIRSCTKCGITFSFHVSLYDIYKHAFIHTEFHKILLENVKGDILFDMLLKAKREKRREKRREMEETKKLQNSIPPIHL</sequence>
<reference evidence="3" key="1">
    <citation type="submission" date="2017-02" db="UniProtKB">
        <authorList>
            <consortium name="WormBaseParasite"/>
        </authorList>
    </citation>
    <scope>IDENTIFICATION</scope>
</reference>
<feature type="compositionally biased region" description="Polar residues" evidence="1">
    <location>
        <begin position="471"/>
        <end position="480"/>
    </location>
</feature>
<organism evidence="2 3">
    <name type="scientific">Parastrongyloides trichosuri</name>
    <name type="common">Possum-specific nematode worm</name>
    <dbReference type="NCBI Taxonomy" id="131310"/>
    <lineage>
        <taxon>Eukaryota</taxon>
        <taxon>Metazoa</taxon>
        <taxon>Ecdysozoa</taxon>
        <taxon>Nematoda</taxon>
        <taxon>Chromadorea</taxon>
        <taxon>Rhabditida</taxon>
        <taxon>Tylenchina</taxon>
        <taxon>Panagrolaimomorpha</taxon>
        <taxon>Strongyloidoidea</taxon>
        <taxon>Strongyloididae</taxon>
        <taxon>Parastrongyloides</taxon>
    </lineage>
</organism>
<name>A0A0N4Z9V5_PARTI</name>
<evidence type="ECO:0000313" key="3">
    <source>
        <dbReference type="WBParaSite" id="PTRK_0000416300.1"/>
    </source>
</evidence>
<dbReference type="AlphaFoldDB" id="A0A0N4Z9V5"/>
<feature type="region of interest" description="Disordered" evidence="1">
    <location>
        <begin position="355"/>
        <end position="378"/>
    </location>
</feature>
<dbReference type="WBParaSite" id="PTRK_0000416300.1">
    <property type="protein sequence ID" value="PTRK_0000416300.1"/>
    <property type="gene ID" value="PTRK_0000416300"/>
</dbReference>
<keyword evidence="2" id="KW-1185">Reference proteome</keyword>
<feature type="region of interest" description="Disordered" evidence="1">
    <location>
        <begin position="194"/>
        <end position="261"/>
    </location>
</feature>
<evidence type="ECO:0000313" key="2">
    <source>
        <dbReference type="Proteomes" id="UP000038045"/>
    </source>
</evidence>
<feature type="compositionally biased region" description="Polar residues" evidence="1">
    <location>
        <begin position="196"/>
        <end position="241"/>
    </location>
</feature>
<evidence type="ECO:0000256" key="1">
    <source>
        <dbReference type="SAM" id="MobiDB-lite"/>
    </source>
</evidence>
<accession>A0A0N4Z9V5</accession>
<feature type="region of interest" description="Disordered" evidence="1">
    <location>
        <begin position="457"/>
        <end position="480"/>
    </location>
</feature>